<keyword evidence="3" id="KW-1185">Reference proteome</keyword>
<dbReference type="Proteomes" id="UP000789405">
    <property type="component" value="Unassembled WGS sequence"/>
</dbReference>
<reference evidence="2" key="1">
    <citation type="submission" date="2021-06" db="EMBL/GenBank/DDBJ databases">
        <authorList>
            <person name="Kallberg Y."/>
            <person name="Tangrot J."/>
            <person name="Rosling A."/>
        </authorList>
    </citation>
    <scope>NUCLEOTIDE SEQUENCE</scope>
    <source>
        <strain evidence="2">MA453B</strain>
    </source>
</reference>
<feature type="non-terminal residue" evidence="2">
    <location>
        <position position="84"/>
    </location>
</feature>
<organism evidence="2 3">
    <name type="scientific">Dentiscutata erythropus</name>
    <dbReference type="NCBI Taxonomy" id="1348616"/>
    <lineage>
        <taxon>Eukaryota</taxon>
        <taxon>Fungi</taxon>
        <taxon>Fungi incertae sedis</taxon>
        <taxon>Mucoromycota</taxon>
        <taxon>Glomeromycotina</taxon>
        <taxon>Glomeromycetes</taxon>
        <taxon>Diversisporales</taxon>
        <taxon>Gigasporaceae</taxon>
        <taxon>Dentiscutata</taxon>
    </lineage>
</organism>
<proteinExistence type="predicted"/>
<sequence length="84" mass="9713">EDKNNLKNKYLKLQQEQQNNRNEGLSIITEYNRDPIEIGINQESDSPYLRPVISRPGTPSYKGKTPDYGYGNEDKEINILETEP</sequence>
<evidence type="ECO:0000313" key="2">
    <source>
        <dbReference type="EMBL" id="CAG8812426.1"/>
    </source>
</evidence>
<accession>A0A9N9K8G5</accession>
<feature type="non-terminal residue" evidence="2">
    <location>
        <position position="1"/>
    </location>
</feature>
<evidence type="ECO:0000313" key="3">
    <source>
        <dbReference type="Proteomes" id="UP000789405"/>
    </source>
</evidence>
<dbReference type="EMBL" id="CAJVPY010048785">
    <property type="protein sequence ID" value="CAG8812426.1"/>
    <property type="molecule type" value="Genomic_DNA"/>
</dbReference>
<evidence type="ECO:0000256" key="1">
    <source>
        <dbReference type="SAM" id="MobiDB-lite"/>
    </source>
</evidence>
<feature type="region of interest" description="Disordered" evidence="1">
    <location>
        <begin position="41"/>
        <end position="84"/>
    </location>
</feature>
<comment type="caution">
    <text evidence="2">The sequence shown here is derived from an EMBL/GenBank/DDBJ whole genome shotgun (WGS) entry which is preliminary data.</text>
</comment>
<gene>
    <name evidence="2" type="ORF">DERYTH_LOCUS25621</name>
</gene>
<protein>
    <submittedName>
        <fullName evidence="2">7481_t:CDS:1</fullName>
    </submittedName>
</protein>
<name>A0A9N9K8G5_9GLOM</name>
<dbReference type="AlphaFoldDB" id="A0A9N9K8G5"/>